<dbReference type="Proteomes" id="UP000183028">
    <property type="component" value="Unassembled WGS sequence"/>
</dbReference>
<protein>
    <submittedName>
        <fullName evidence="2">Glycosyl transferase family 2</fullName>
    </submittedName>
</protein>
<dbReference type="OrthoDB" id="9802649at2"/>
<gene>
    <name evidence="2" type="ORF">SAMN04487834_10732</name>
</gene>
<dbReference type="PANTHER" id="PTHR22916:SF3">
    <property type="entry name" value="UDP-GLCNAC:BETAGAL BETA-1,3-N-ACETYLGLUCOSAMINYLTRANSFERASE-LIKE PROTEIN 1"/>
    <property type="match status" value="1"/>
</dbReference>
<proteinExistence type="predicted"/>
<dbReference type="GO" id="GO:0016758">
    <property type="term" value="F:hexosyltransferase activity"/>
    <property type="evidence" value="ECO:0007669"/>
    <property type="project" value="UniProtKB-ARBA"/>
</dbReference>
<evidence type="ECO:0000313" key="3">
    <source>
        <dbReference type="Proteomes" id="UP000183028"/>
    </source>
</evidence>
<keyword evidence="2" id="KW-0808">Transferase</keyword>
<dbReference type="GeneID" id="54119855"/>
<name>A0A1H6X508_9FIRM</name>
<organism evidence="2 3">
    <name type="scientific">Sharpea azabuensis</name>
    <dbReference type="NCBI Taxonomy" id="322505"/>
    <lineage>
        <taxon>Bacteria</taxon>
        <taxon>Bacillati</taxon>
        <taxon>Bacillota</taxon>
        <taxon>Erysipelotrichia</taxon>
        <taxon>Erysipelotrichales</taxon>
        <taxon>Coprobacillaceae</taxon>
        <taxon>Sharpea</taxon>
    </lineage>
</organism>
<sequence length="314" mass="36216">MDKVDILLSIYNPNLDYLREQLISINNQTYANIDLYVYDDCIDKRTSQNFINKYITNYPIHFLPYEENNLGYTKAFEKLTIASKGKYVAFCDQDDVWHNDKIEKCVNELKKSHALVVASDKSIIDKDDNIIIPSVRAVSNKNYDSWKTGDDIMKYNLVITFAVGMSMVLDGDFARSIVPFSSYTGHDKWALACAAIEGIVAFIDEPLVDYRRHGNNVSGILVGINTKDDYYKARIKPNENVLNDLIKKYGNFPDKKELLDFIDARKKGDTKRLKKYEYIAPDVVKFEIVMSRIPKKLFPVFLLTVRKIASRKKK</sequence>
<reference evidence="3" key="1">
    <citation type="submission" date="2016-10" db="EMBL/GenBank/DDBJ databases">
        <authorList>
            <person name="Varghese N."/>
            <person name="Submissions S."/>
        </authorList>
    </citation>
    <scope>NUCLEOTIDE SEQUENCE [LARGE SCALE GENOMIC DNA]</scope>
    <source>
        <strain evidence="3">DSM 20406</strain>
    </source>
</reference>
<dbReference type="SUPFAM" id="SSF53448">
    <property type="entry name" value="Nucleotide-diphospho-sugar transferases"/>
    <property type="match status" value="1"/>
</dbReference>
<dbReference type="EMBL" id="FNYK01000073">
    <property type="protein sequence ID" value="SEJ20080.1"/>
    <property type="molecule type" value="Genomic_DNA"/>
</dbReference>
<dbReference type="eggNOG" id="COG1216">
    <property type="taxonomic scope" value="Bacteria"/>
</dbReference>
<dbReference type="RefSeq" id="WP_051646853.1">
    <property type="nucleotide sequence ID" value="NZ_FNYK01000073.1"/>
</dbReference>
<dbReference type="Pfam" id="PF00535">
    <property type="entry name" value="Glycos_transf_2"/>
    <property type="match status" value="1"/>
</dbReference>
<dbReference type="InterPro" id="IPR029044">
    <property type="entry name" value="Nucleotide-diphossugar_trans"/>
</dbReference>
<evidence type="ECO:0000259" key="1">
    <source>
        <dbReference type="Pfam" id="PF00535"/>
    </source>
</evidence>
<keyword evidence="3" id="KW-1185">Reference proteome</keyword>
<dbReference type="PANTHER" id="PTHR22916">
    <property type="entry name" value="GLYCOSYLTRANSFERASE"/>
    <property type="match status" value="1"/>
</dbReference>
<feature type="domain" description="Glycosyltransferase 2-like" evidence="1">
    <location>
        <begin position="6"/>
        <end position="145"/>
    </location>
</feature>
<dbReference type="InterPro" id="IPR001173">
    <property type="entry name" value="Glyco_trans_2-like"/>
</dbReference>
<dbReference type="AlphaFoldDB" id="A0A1H6X508"/>
<dbReference type="Gene3D" id="3.90.550.10">
    <property type="entry name" value="Spore Coat Polysaccharide Biosynthesis Protein SpsA, Chain A"/>
    <property type="match status" value="1"/>
</dbReference>
<accession>A0A1H6X508</accession>
<evidence type="ECO:0000313" key="2">
    <source>
        <dbReference type="EMBL" id="SEJ20080.1"/>
    </source>
</evidence>